<dbReference type="Proteomes" id="UP001215151">
    <property type="component" value="Unassembled WGS sequence"/>
</dbReference>
<dbReference type="EMBL" id="JAPEVG010000256">
    <property type="protein sequence ID" value="KAJ8472517.1"/>
    <property type="molecule type" value="Genomic_DNA"/>
</dbReference>
<dbReference type="PANTHER" id="PTHR42940">
    <property type="entry name" value="ALCOHOL DEHYDROGENASE 1-RELATED"/>
    <property type="match status" value="1"/>
</dbReference>
<dbReference type="InterPro" id="IPR020843">
    <property type="entry name" value="ER"/>
</dbReference>
<dbReference type="InterPro" id="IPR036291">
    <property type="entry name" value="NAD(P)-bd_dom_sf"/>
</dbReference>
<dbReference type="InterPro" id="IPR011032">
    <property type="entry name" value="GroES-like_sf"/>
</dbReference>
<evidence type="ECO:0000259" key="7">
    <source>
        <dbReference type="SMART" id="SM00829"/>
    </source>
</evidence>
<evidence type="ECO:0000256" key="1">
    <source>
        <dbReference type="ARBA" id="ARBA00001947"/>
    </source>
</evidence>
<comment type="similarity">
    <text evidence="2">Belongs to the zinc-containing alcohol dehydrogenase family.</text>
</comment>
<keyword evidence="9" id="KW-1185">Reference proteome</keyword>
<evidence type="ECO:0000256" key="3">
    <source>
        <dbReference type="ARBA" id="ARBA00022723"/>
    </source>
</evidence>
<keyword evidence="3" id="KW-0479">Metal-binding</keyword>
<gene>
    <name evidence="8" type="ORF">ONZ51_g8464</name>
</gene>
<dbReference type="AlphaFoldDB" id="A0AAD7TNN2"/>
<name>A0AAD7TNN2_9APHY</name>
<evidence type="ECO:0000256" key="4">
    <source>
        <dbReference type="ARBA" id="ARBA00022833"/>
    </source>
</evidence>
<organism evidence="8 9">
    <name type="scientific">Trametes cubensis</name>
    <dbReference type="NCBI Taxonomy" id="1111947"/>
    <lineage>
        <taxon>Eukaryota</taxon>
        <taxon>Fungi</taxon>
        <taxon>Dikarya</taxon>
        <taxon>Basidiomycota</taxon>
        <taxon>Agaricomycotina</taxon>
        <taxon>Agaricomycetes</taxon>
        <taxon>Polyporales</taxon>
        <taxon>Polyporaceae</taxon>
        <taxon>Trametes</taxon>
    </lineage>
</organism>
<dbReference type="GO" id="GO:0046872">
    <property type="term" value="F:metal ion binding"/>
    <property type="evidence" value="ECO:0007669"/>
    <property type="project" value="UniProtKB-KW"/>
</dbReference>
<keyword evidence="6" id="KW-0520">NAD</keyword>
<proteinExistence type="inferred from homology"/>
<dbReference type="InterPro" id="IPR013154">
    <property type="entry name" value="ADH-like_N"/>
</dbReference>
<dbReference type="SUPFAM" id="SSF51735">
    <property type="entry name" value="NAD(P)-binding Rossmann-fold domains"/>
    <property type="match status" value="1"/>
</dbReference>
<accession>A0AAD7TNN2</accession>
<reference evidence="8" key="1">
    <citation type="submission" date="2022-11" db="EMBL/GenBank/DDBJ databases">
        <title>Genome Sequence of Cubamyces cubensis.</title>
        <authorList>
            <person name="Buettner E."/>
        </authorList>
    </citation>
    <scope>NUCLEOTIDE SEQUENCE</scope>
    <source>
        <strain evidence="8">MPL-01</strain>
    </source>
</reference>
<dbReference type="Gene3D" id="3.90.180.10">
    <property type="entry name" value="Medium-chain alcohol dehydrogenases, catalytic domain"/>
    <property type="match status" value="1"/>
</dbReference>
<evidence type="ECO:0000256" key="5">
    <source>
        <dbReference type="ARBA" id="ARBA00023002"/>
    </source>
</evidence>
<dbReference type="Pfam" id="PF00107">
    <property type="entry name" value="ADH_zinc_N"/>
    <property type="match status" value="1"/>
</dbReference>
<evidence type="ECO:0000256" key="2">
    <source>
        <dbReference type="ARBA" id="ARBA00008072"/>
    </source>
</evidence>
<dbReference type="Pfam" id="PF08240">
    <property type="entry name" value="ADH_N"/>
    <property type="match status" value="1"/>
</dbReference>
<dbReference type="PANTHER" id="PTHR42940:SF7">
    <property type="entry name" value="ALCOHOL DEHYDROGENASE-LIKE N-TERMINAL DOMAIN-CONTAINING PROTEIN"/>
    <property type="match status" value="1"/>
</dbReference>
<evidence type="ECO:0000256" key="6">
    <source>
        <dbReference type="ARBA" id="ARBA00023027"/>
    </source>
</evidence>
<dbReference type="GO" id="GO:0004022">
    <property type="term" value="F:alcohol dehydrogenase (NAD+) activity"/>
    <property type="evidence" value="ECO:0007669"/>
    <property type="project" value="TreeGrafter"/>
</dbReference>
<keyword evidence="5" id="KW-0560">Oxidoreductase</keyword>
<dbReference type="SUPFAM" id="SSF50129">
    <property type="entry name" value="GroES-like"/>
    <property type="match status" value="1"/>
</dbReference>
<dbReference type="InterPro" id="IPR013149">
    <property type="entry name" value="ADH-like_C"/>
</dbReference>
<evidence type="ECO:0000313" key="9">
    <source>
        <dbReference type="Proteomes" id="UP001215151"/>
    </source>
</evidence>
<evidence type="ECO:0000313" key="8">
    <source>
        <dbReference type="EMBL" id="KAJ8472517.1"/>
    </source>
</evidence>
<comment type="cofactor">
    <cofactor evidence="1">
        <name>Zn(2+)</name>
        <dbReference type="ChEBI" id="CHEBI:29105"/>
    </cofactor>
</comment>
<keyword evidence="4" id="KW-0862">Zinc</keyword>
<protein>
    <recommendedName>
        <fullName evidence="7">Enoyl reductase (ER) domain-containing protein</fullName>
    </recommendedName>
</protein>
<dbReference type="FunFam" id="3.40.50.720:FF:000039">
    <property type="entry name" value="Alcohol dehydrogenase AdhP"/>
    <property type="match status" value="1"/>
</dbReference>
<dbReference type="SMART" id="SM00829">
    <property type="entry name" value="PKS_ER"/>
    <property type="match status" value="1"/>
</dbReference>
<dbReference type="GO" id="GO:0005737">
    <property type="term" value="C:cytoplasm"/>
    <property type="evidence" value="ECO:0007669"/>
    <property type="project" value="TreeGrafter"/>
</dbReference>
<comment type="caution">
    <text evidence="8">The sequence shown here is derived from an EMBL/GenBank/DDBJ whole genome shotgun (WGS) entry which is preliminary data.</text>
</comment>
<dbReference type="Gene3D" id="3.40.50.720">
    <property type="entry name" value="NAD(P)-binding Rossmann-like Domain"/>
    <property type="match status" value="1"/>
</dbReference>
<feature type="domain" description="Enoyl reductase (ER)" evidence="7">
    <location>
        <begin position="21"/>
        <end position="340"/>
    </location>
</feature>
<sequence>MVTSASPHPASYTAYTFNERGCDLQKISTPWKDPQAGTIVIKVLACGICATDLTIANGTFPVPLPRVPGHEIVGDVVAVGPKEKLWKVGDRVGVGCHGGYCSRCKRCRVGDFITCEEQDLVGMLSDGGYAEYVTARSEAVAAVPRDLDPAETAPLFCAGVTVFNGLRKTNLSAGDIVAVQGIGGLGHLALQFAHAMGYRTVALSSGPDKEELARRLGADEYVDGSKADQTDTLRKMGGAKLIMCTATAPEATKRLIKGLDVDGTLLLLAVDNQEFGVSPLALVRQRYSIRGLPNGTAQDIEDCIAFAKLHNIKAMVERFSLEKTPEALQRREHARFRAVIVP</sequence>